<dbReference type="PANTHER" id="PTHR33336:SF3">
    <property type="entry name" value="ABM DOMAIN-CONTAINING PROTEIN"/>
    <property type="match status" value="1"/>
</dbReference>
<dbReference type="InterPro" id="IPR011008">
    <property type="entry name" value="Dimeric_a/b-barrel"/>
</dbReference>
<sequence length="127" mass="14139">MKPLRFTILLITICLWQQTAMAQQSQQMVRLAKIKVDTAQLAAYNAALKLQMQTAITKEAGVLTYYAVADKKDPSSITILEIYADTTAYQHHITTPHFKAYKEAVKNMVLSLELVDVSLIGAAVKPQ</sequence>
<dbReference type="Proteomes" id="UP001595906">
    <property type="component" value="Unassembled WGS sequence"/>
</dbReference>
<evidence type="ECO:0000313" key="3">
    <source>
        <dbReference type="EMBL" id="MFC4231966.1"/>
    </source>
</evidence>
<name>A0ABV8PX46_9BACT</name>
<protein>
    <submittedName>
        <fullName evidence="3">Quinol monooxygenase</fullName>
        <ecNumber evidence="3">1.-.-.-</ecNumber>
    </submittedName>
</protein>
<dbReference type="InterPro" id="IPR050744">
    <property type="entry name" value="AI-2_Isomerase_LsrG"/>
</dbReference>
<dbReference type="Pfam" id="PF03992">
    <property type="entry name" value="ABM"/>
    <property type="match status" value="1"/>
</dbReference>
<organism evidence="3 4">
    <name type="scientific">Parasediminibacterium paludis</name>
    <dbReference type="NCBI Taxonomy" id="908966"/>
    <lineage>
        <taxon>Bacteria</taxon>
        <taxon>Pseudomonadati</taxon>
        <taxon>Bacteroidota</taxon>
        <taxon>Chitinophagia</taxon>
        <taxon>Chitinophagales</taxon>
        <taxon>Chitinophagaceae</taxon>
        <taxon>Parasediminibacterium</taxon>
    </lineage>
</organism>
<dbReference type="SUPFAM" id="SSF54909">
    <property type="entry name" value="Dimeric alpha+beta barrel"/>
    <property type="match status" value="1"/>
</dbReference>
<accession>A0ABV8PX46</accession>
<evidence type="ECO:0000256" key="1">
    <source>
        <dbReference type="SAM" id="SignalP"/>
    </source>
</evidence>
<comment type="caution">
    <text evidence="3">The sequence shown here is derived from an EMBL/GenBank/DDBJ whole genome shotgun (WGS) entry which is preliminary data.</text>
</comment>
<gene>
    <name evidence="3" type="ORF">ACFOW1_08695</name>
</gene>
<evidence type="ECO:0000313" key="4">
    <source>
        <dbReference type="Proteomes" id="UP001595906"/>
    </source>
</evidence>
<dbReference type="PANTHER" id="PTHR33336">
    <property type="entry name" value="QUINOL MONOOXYGENASE YGIN-RELATED"/>
    <property type="match status" value="1"/>
</dbReference>
<keyword evidence="1" id="KW-0732">Signal</keyword>
<keyword evidence="3" id="KW-0503">Monooxygenase</keyword>
<dbReference type="RefSeq" id="WP_379013633.1">
    <property type="nucleotide sequence ID" value="NZ_JBHSDC010000015.1"/>
</dbReference>
<feature type="chain" id="PRO_5046203625" evidence="1">
    <location>
        <begin position="23"/>
        <end position="127"/>
    </location>
</feature>
<dbReference type="Gene3D" id="3.30.70.100">
    <property type="match status" value="1"/>
</dbReference>
<dbReference type="GO" id="GO:0004497">
    <property type="term" value="F:monooxygenase activity"/>
    <property type="evidence" value="ECO:0007669"/>
    <property type="project" value="UniProtKB-KW"/>
</dbReference>
<evidence type="ECO:0000259" key="2">
    <source>
        <dbReference type="PROSITE" id="PS51725"/>
    </source>
</evidence>
<dbReference type="EC" id="1.-.-.-" evidence="3"/>
<dbReference type="PROSITE" id="PS51725">
    <property type="entry name" value="ABM"/>
    <property type="match status" value="1"/>
</dbReference>
<reference evidence="4" key="1">
    <citation type="journal article" date="2019" name="Int. J. Syst. Evol. Microbiol.">
        <title>The Global Catalogue of Microorganisms (GCM) 10K type strain sequencing project: providing services to taxonomists for standard genome sequencing and annotation.</title>
        <authorList>
            <consortium name="The Broad Institute Genomics Platform"/>
            <consortium name="The Broad Institute Genome Sequencing Center for Infectious Disease"/>
            <person name="Wu L."/>
            <person name="Ma J."/>
        </authorList>
    </citation>
    <scope>NUCLEOTIDE SEQUENCE [LARGE SCALE GENOMIC DNA]</scope>
    <source>
        <strain evidence="4">CECT 8010</strain>
    </source>
</reference>
<keyword evidence="4" id="KW-1185">Reference proteome</keyword>
<dbReference type="InterPro" id="IPR007138">
    <property type="entry name" value="ABM_dom"/>
</dbReference>
<feature type="signal peptide" evidence="1">
    <location>
        <begin position="1"/>
        <end position="22"/>
    </location>
</feature>
<proteinExistence type="predicted"/>
<keyword evidence="3" id="KW-0560">Oxidoreductase</keyword>
<feature type="domain" description="ABM" evidence="2">
    <location>
        <begin position="28"/>
        <end position="120"/>
    </location>
</feature>
<dbReference type="EMBL" id="JBHSDC010000015">
    <property type="protein sequence ID" value="MFC4231966.1"/>
    <property type="molecule type" value="Genomic_DNA"/>
</dbReference>